<dbReference type="EMBL" id="CP126655">
    <property type="protein sequence ID" value="WJZ94094.1"/>
    <property type="molecule type" value="Genomic_DNA"/>
</dbReference>
<sequence>MDAIALLHPSQTLKKPVLLSDPLLALSSLLQSMAESFAFDLANKVLGKIASLALQEVALAWGVTADLDGLKDTLSVIQAVISDAEEQQSNSRQIADWLRKLKKALYEAEDVLDDFEYEALRRKVAKAGSITKQVHSFFSTSNPLPFSFKMGRKMKNLKERLDKIAADRSKFNLTERAVVVDTTHVVHRKREMTHSYVDVSNIIGREQDKENIVSILMKSSSDEQENVSVIPIIGIGGMGKTALAKLVYNDGRVVKHFDKRMWVCVSDEDNEIETLTKKILISATMGGTVHDLALSIKKIESKEVEDASITDNVPEQILALLQEKNNIRTIWFPYSEINATAEYVGTCSSRFKYMRVLDLRGTDFEELPSSIGNMKHLRYLDICGNKRVKKLPASICKLYLLLTLSFKECTELEELPRDMGNFISLRFLAITTKQRAWPRKGNGLACLISLRWLLIAECNHVEFMFEGLQNLTALRSLEIRRCPSLVSLPPSVKHLPALETLMIFNCEMFNFMDEDGDEENDIQGISCRLRSLMVVDLPKLEALPGWLIQGLAASTLHYLLIRRCHKFKALPESLENLTSLQELRIDDCPQLSTLSGGMHRLTTLKVLSIRDCPELSKRCKPEIGEDWHKIAHVPEIYIDGEAIKSTTNN</sequence>
<dbReference type="PANTHER" id="PTHR36766">
    <property type="entry name" value="PLANT BROAD-SPECTRUM MILDEW RESISTANCE PROTEIN RPW8"/>
    <property type="match status" value="1"/>
</dbReference>
<name>A0ABY9CGG1_VITVI</name>
<dbReference type="SUPFAM" id="SSF52058">
    <property type="entry name" value="L domain-like"/>
    <property type="match status" value="1"/>
</dbReference>
<dbReference type="Proteomes" id="UP001227230">
    <property type="component" value="Chromosome 8"/>
</dbReference>
<dbReference type="SUPFAM" id="SSF52540">
    <property type="entry name" value="P-loop containing nucleoside triphosphate hydrolases"/>
    <property type="match status" value="1"/>
</dbReference>
<dbReference type="Pfam" id="PF00931">
    <property type="entry name" value="NB-ARC"/>
    <property type="match status" value="1"/>
</dbReference>
<feature type="coiled-coil region" evidence="5">
    <location>
        <begin position="67"/>
        <end position="118"/>
    </location>
</feature>
<evidence type="ECO:0000259" key="8">
    <source>
        <dbReference type="Pfam" id="PF23598"/>
    </source>
</evidence>
<evidence type="ECO:0000256" key="4">
    <source>
        <dbReference type="ARBA" id="ARBA00022840"/>
    </source>
</evidence>
<keyword evidence="2" id="KW-0547">Nucleotide-binding</keyword>
<dbReference type="InterPro" id="IPR055414">
    <property type="entry name" value="LRR_R13L4/SHOC2-like"/>
</dbReference>
<dbReference type="InterPro" id="IPR041118">
    <property type="entry name" value="Rx_N"/>
</dbReference>
<dbReference type="Pfam" id="PF18052">
    <property type="entry name" value="Rx_N"/>
    <property type="match status" value="1"/>
</dbReference>
<dbReference type="Gene3D" id="3.40.50.300">
    <property type="entry name" value="P-loop containing nucleotide triphosphate hydrolases"/>
    <property type="match status" value="1"/>
</dbReference>
<dbReference type="CDD" id="cd14798">
    <property type="entry name" value="RX-CC_like"/>
    <property type="match status" value="1"/>
</dbReference>
<evidence type="ECO:0000256" key="5">
    <source>
        <dbReference type="SAM" id="Coils"/>
    </source>
</evidence>
<evidence type="ECO:0000256" key="2">
    <source>
        <dbReference type="ARBA" id="ARBA00022741"/>
    </source>
</evidence>
<feature type="domain" description="NB-ARC" evidence="6">
    <location>
        <begin position="206"/>
        <end position="280"/>
    </location>
</feature>
<dbReference type="InterPro" id="IPR032675">
    <property type="entry name" value="LRR_dom_sf"/>
</dbReference>
<evidence type="ECO:0000313" key="9">
    <source>
        <dbReference type="EMBL" id="WJZ94094.1"/>
    </source>
</evidence>
<feature type="domain" description="Disease resistance R13L4/SHOC-2-like LRR" evidence="8">
    <location>
        <begin position="348"/>
        <end position="561"/>
    </location>
</feature>
<dbReference type="Pfam" id="PF23598">
    <property type="entry name" value="LRR_14"/>
    <property type="match status" value="1"/>
</dbReference>
<evidence type="ECO:0000259" key="6">
    <source>
        <dbReference type="Pfam" id="PF00931"/>
    </source>
</evidence>
<organism evidence="9 10">
    <name type="scientific">Vitis vinifera</name>
    <name type="common">Grape</name>
    <dbReference type="NCBI Taxonomy" id="29760"/>
    <lineage>
        <taxon>Eukaryota</taxon>
        <taxon>Viridiplantae</taxon>
        <taxon>Streptophyta</taxon>
        <taxon>Embryophyta</taxon>
        <taxon>Tracheophyta</taxon>
        <taxon>Spermatophyta</taxon>
        <taxon>Magnoliopsida</taxon>
        <taxon>eudicotyledons</taxon>
        <taxon>Gunneridae</taxon>
        <taxon>Pentapetalae</taxon>
        <taxon>rosids</taxon>
        <taxon>Vitales</taxon>
        <taxon>Vitaceae</taxon>
        <taxon>Viteae</taxon>
        <taxon>Vitis</taxon>
    </lineage>
</organism>
<dbReference type="PANTHER" id="PTHR36766:SF61">
    <property type="entry name" value="NB-ARC DOMAIN DISEASE RESISTANCE PROTEIN"/>
    <property type="match status" value="1"/>
</dbReference>
<evidence type="ECO:0000256" key="1">
    <source>
        <dbReference type="ARBA" id="ARBA00022737"/>
    </source>
</evidence>
<keyword evidence="4" id="KW-0067">ATP-binding</keyword>
<evidence type="ECO:0000259" key="7">
    <source>
        <dbReference type="Pfam" id="PF18052"/>
    </source>
</evidence>
<feature type="domain" description="Disease resistance N-terminal" evidence="7">
    <location>
        <begin position="43"/>
        <end position="129"/>
    </location>
</feature>
<evidence type="ECO:0000313" key="10">
    <source>
        <dbReference type="Proteomes" id="UP001227230"/>
    </source>
</evidence>
<dbReference type="InterPro" id="IPR027417">
    <property type="entry name" value="P-loop_NTPase"/>
</dbReference>
<reference evidence="9 10" key="1">
    <citation type="journal article" date="2023" name="Hortic Res">
        <title>The complete reference genome for grapevine (Vitis vinifera L.) genetics and breeding.</title>
        <authorList>
            <person name="Shi X."/>
            <person name="Cao S."/>
            <person name="Wang X."/>
            <person name="Huang S."/>
            <person name="Wang Y."/>
            <person name="Liu Z."/>
            <person name="Liu W."/>
            <person name="Leng X."/>
            <person name="Peng Y."/>
            <person name="Wang N."/>
            <person name="Wang Y."/>
            <person name="Ma Z."/>
            <person name="Xu X."/>
            <person name="Zhang F."/>
            <person name="Xue H."/>
            <person name="Zhong H."/>
            <person name="Wang Y."/>
            <person name="Zhang K."/>
            <person name="Velt A."/>
            <person name="Avia K."/>
            <person name="Holtgrawe D."/>
            <person name="Grimplet J."/>
            <person name="Matus J.T."/>
            <person name="Ware D."/>
            <person name="Wu X."/>
            <person name="Wang H."/>
            <person name="Liu C."/>
            <person name="Fang Y."/>
            <person name="Rustenholz C."/>
            <person name="Cheng Z."/>
            <person name="Xiao H."/>
            <person name="Zhou Y."/>
        </authorList>
    </citation>
    <scope>NUCLEOTIDE SEQUENCE [LARGE SCALE GENOMIC DNA]</scope>
    <source>
        <strain evidence="10">cv. Pinot noir / PN40024</strain>
        <tissue evidence="9">Leaf</tissue>
    </source>
</reference>
<proteinExistence type="predicted"/>
<dbReference type="InterPro" id="IPR038005">
    <property type="entry name" value="RX-like_CC"/>
</dbReference>
<dbReference type="PRINTS" id="PR00364">
    <property type="entry name" value="DISEASERSIST"/>
</dbReference>
<evidence type="ECO:0008006" key="11">
    <source>
        <dbReference type="Google" id="ProtNLM"/>
    </source>
</evidence>
<keyword evidence="3" id="KW-0611">Plant defense</keyword>
<evidence type="ECO:0000256" key="3">
    <source>
        <dbReference type="ARBA" id="ARBA00022821"/>
    </source>
</evidence>
<accession>A0ABY9CGG1</accession>
<gene>
    <name evidence="9" type="ORF">VitviT2T_012985</name>
</gene>
<protein>
    <recommendedName>
        <fullName evidence="11">Disease resistance protein RGA3</fullName>
    </recommendedName>
</protein>
<dbReference type="Gene3D" id="1.20.5.4130">
    <property type="match status" value="1"/>
</dbReference>
<keyword evidence="5" id="KW-0175">Coiled coil</keyword>
<dbReference type="Gene3D" id="3.80.10.10">
    <property type="entry name" value="Ribonuclease Inhibitor"/>
    <property type="match status" value="3"/>
</dbReference>
<keyword evidence="1" id="KW-0677">Repeat</keyword>
<dbReference type="InterPro" id="IPR002182">
    <property type="entry name" value="NB-ARC"/>
</dbReference>
<keyword evidence="10" id="KW-1185">Reference proteome</keyword>